<organism evidence="1">
    <name type="scientific">marine metagenome</name>
    <dbReference type="NCBI Taxonomy" id="408172"/>
    <lineage>
        <taxon>unclassified sequences</taxon>
        <taxon>metagenomes</taxon>
        <taxon>ecological metagenomes</taxon>
    </lineage>
</organism>
<accession>A0A382JJH5</accession>
<name>A0A382JJH5_9ZZZZ</name>
<evidence type="ECO:0000313" key="1">
    <source>
        <dbReference type="EMBL" id="SVC11323.1"/>
    </source>
</evidence>
<reference evidence="1" key="1">
    <citation type="submission" date="2018-05" db="EMBL/GenBank/DDBJ databases">
        <authorList>
            <person name="Lanie J.A."/>
            <person name="Ng W.-L."/>
            <person name="Kazmierczak K.M."/>
            <person name="Andrzejewski T.M."/>
            <person name="Davidsen T.M."/>
            <person name="Wayne K.J."/>
            <person name="Tettelin H."/>
            <person name="Glass J.I."/>
            <person name="Rusch D."/>
            <person name="Podicherti R."/>
            <person name="Tsui H.-C.T."/>
            <person name="Winkler M.E."/>
        </authorList>
    </citation>
    <scope>NUCLEOTIDE SEQUENCE</scope>
</reference>
<proteinExistence type="predicted"/>
<dbReference type="EMBL" id="UINC01074289">
    <property type="protein sequence ID" value="SVC11323.1"/>
    <property type="molecule type" value="Genomic_DNA"/>
</dbReference>
<feature type="non-terminal residue" evidence="1">
    <location>
        <position position="45"/>
    </location>
</feature>
<sequence>MPLFKTPWQQVDIVSGVFFYIYGVNMKVEKDAVVSMHYTLKNDAG</sequence>
<gene>
    <name evidence="1" type="ORF">METZ01_LOCUS264177</name>
</gene>
<protein>
    <submittedName>
        <fullName evidence="1">Uncharacterized protein</fullName>
    </submittedName>
</protein>
<dbReference type="AlphaFoldDB" id="A0A382JJH5"/>